<organism evidence="3 4">
    <name type="scientific">Desmophyllum pertusum</name>
    <dbReference type="NCBI Taxonomy" id="174260"/>
    <lineage>
        <taxon>Eukaryota</taxon>
        <taxon>Metazoa</taxon>
        <taxon>Cnidaria</taxon>
        <taxon>Anthozoa</taxon>
        <taxon>Hexacorallia</taxon>
        <taxon>Scleractinia</taxon>
        <taxon>Caryophylliina</taxon>
        <taxon>Caryophylliidae</taxon>
        <taxon>Desmophyllum</taxon>
    </lineage>
</organism>
<dbReference type="PANTHER" id="PTHR33104">
    <property type="entry name" value="SI:DKEY-29D5.2"/>
    <property type="match status" value="1"/>
</dbReference>
<evidence type="ECO:0000259" key="2">
    <source>
        <dbReference type="Pfam" id="PF18804"/>
    </source>
</evidence>
<feature type="compositionally biased region" description="Acidic residues" evidence="1">
    <location>
        <begin position="775"/>
        <end position="788"/>
    </location>
</feature>
<dbReference type="AlphaFoldDB" id="A0A9W9YQQ9"/>
<evidence type="ECO:0000313" key="4">
    <source>
        <dbReference type="Proteomes" id="UP001163046"/>
    </source>
</evidence>
<feature type="domain" description="CxC3 like cysteine cluster" evidence="2">
    <location>
        <begin position="108"/>
        <end position="210"/>
    </location>
</feature>
<evidence type="ECO:0000256" key="1">
    <source>
        <dbReference type="SAM" id="MobiDB-lite"/>
    </source>
</evidence>
<dbReference type="InterPro" id="IPR040521">
    <property type="entry name" value="KDZ"/>
</dbReference>
<sequence>MADEGKSLDELIEEAEELLERAKPRKKRKGESEFEFYRDSVTGLRTSKRKYRSRSSKTSNLAQSAACSSLEEPSFDVSLSGEENVEFPEENHSDSAKGKHLFYNHLSDVCPQCQQNTLTLCALTGSIIVVNQKGRFDFNNYAVVCNCCGHKINPWTLENIIAAGYWPGSPKDLSYLFDQNLFRQWDFLQKRLPGTSEVSFVKALGDLSESKGRAPTITANTFNRSFKEWKFCTYEVQITQGLSWMECPTCSLYQHSCHVDGNMKLYRYECSGTQKRSCYYGSAFISQKADVDCHIKNVYAKAPRSKNVKDSMCGESHWKAAQNTARRRAKLDETGLEIAGCRHGLAQWTVNMYQGEIYGYAHFLQSQRMFPAGVEFFWEDIVCKYWKWAAKVGGSEMTMKPALSVMHAKAHKWSCQVLWGGRWQEGSACTTGEEVEQINAHMSRCGNTTKYMLPEGRDELITEHALAWNKRKICAMVTSLVKRFERAVQMCDSSKKECDTILEEYNFEHKDVDILHWKKEIIKHANEDELISNSRRSISNTDNLKHQMEMLSFSIARTTTFINKQSDSSKQRTRLRKKIASERTQLNTLIDKYNVLIASDGGIPLTIDSVLTGDTPNDIDQSDEIPIRVKSKIVDAFQIHDRWTEEVALLKIEMSNFLRFYIEIRIPTLQEEVIKLEDKLKSQVELEQPTTTTSDSLIVNNIQVDTAEQTVKYSCSKNDPAVINGKVALLKKGLFFCREQVQKAMIGFQEILHGNIVNITEILANGDESNNSGDENVDSDDSGDDGGADESSISADNYDNIVLMRPFNTNSMVWIWEFPYNISQSTYQGRNGSNACSIIALLIAEGIHQVNCDLDPSHAILPTPWVTLVCGCIKEGNALYDRSRASLPQRYLSAAEAAMVAGDRLDASIDQPLPVRVSDPHPPSTLRYQLLELCSNQCISCALFIVNGKTALFVGFGKEKLLLVDSHLHEQNGAMVILGKLCNVDNFVHAVQESLGVDNDTFGHFVQVTFQE</sequence>
<keyword evidence="4" id="KW-1185">Reference proteome</keyword>
<gene>
    <name evidence="3" type="ORF">OS493_011538</name>
</gene>
<evidence type="ECO:0000313" key="3">
    <source>
        <dbReference type="EMBL" id="KAJ7363256.1"/>
    </source>
</evidence>
<dbReference type="InterPro" id="IPR040564">
    <property type="entry name" value="CxC3-like"/>
</dbReference>
<accession>A0A9W9YQQ9</accession>
<dbReference type="Pfam" id="PF18804">
    <property type="entry name" value="CxC3"/>
    <property type="match status" value="1"/>
</dbReference>
<dbReference type="OrthoDB" id="5988971at2759"/>
<name>A0A9W9YQQ9_9CNID</name>
<proteinExistence type="predicted"/>
<protein>
    <recommendedName>
        <fullName evidence="2">CxC3 like cysteine cluster domain-containing protein</fullName>
    </recommendedName>
</protein>
<dbReference type="Pfam" id="PF18758">
    <property type="entry name" value="KDZ"/>
    <property type="match status" value="1"/>
</dbReference>
<dbReference type="PANTHER" id="PTHR33104:SF2">
    <property type="entry name" value="CXC3 LIKE CYSTEINE CLUSTER DOMAIN-CONTAINING PROTEIN"/>
    <property type="match status" value="1"/>
</dbReference>
<dbReference type="EMBL" id="MU827306">
    <property type="protein sequence ID" value="KAJ7363256.1"/>
    <property type="molecule type" value="Genomic_DNA"/>
</dbReference>
<feature type="region of interest" description="Disordered" evidence="1">
    <location>
        <begin position="767"/>
        <end position="793"/>
    </location>
</feature>
<reference evidence="3" key="1">
    <citation type="submission" date="2023-01" db="EMBL/GenBank/DDBJ databases">
        <title>Genome assembly of the deep-sea coral Lophelia pertusa.</title>
        <authorList>
            <person name="Herrera S."/>
            <person name="Cordes E."/>
        </authorList>
    </citation>
    <scope>NUCLEOTIDE SEQUENCE</scope>
    <source>
        <strain evidence="3">USNM1676648</strain>
        <tissue evidence="3">Polyp</tissue>
    </source>
</reference>
<comment type="caution">
    <text evidence="3">The sequence shown here is derived from an EMBL/GenBank/DDBJ whole genome shotgun (WGS) entry which is preliminary data.</text>
</comment>
<dbReference type="Proteomes" id="UP001163046">
    <property type="component" value="Unassembled WGS sequence"/>
</dbReference>